<keyword evidence="2" id="KW-0472">Membrane</keyword>
<dbReference type="PANTHER" id="PTHR30203:SF33">
    <property type="entry name" value="BLR4455 PROTEIN"/>
    <property type="match status" value="1"/>
</dbReference>
<evidence type="ECO:0000313" key="3">
    <source>
        <dbReference type="EMBL" id="TSH93860.1"/>
    </source>
</evidence>
<reference evidence="3 4" key="1">
    <citation type="submission" date="2019-07" db="EMBL/GenBank/DDBJ databases">
        <title>Qingshengfaniella alkalisoli gen. nov., sp. nov., isolated from saline soil.</title>
        <authorList>
            <person name="Xu L."/>
            <person name="Huang X.-X."/>
            <person name="Sun J.-Q."/>
        </authorList>
    </citation>
    <scope>NUCLEOTIDE SEQUENCE [LARGE SCALE GENOMIC DNA]</scope>
    <source>
        <strain evidence="3 4">DSM 27279</strain>
    </source>
</reference>
<dbReference type="Gene3D" id="1.20.1600.10">
    <property type="entry name" value="Outer membrane efflux proteins (OEP)"/>
    <property type="match status" value="1"/>
</dbReference>
<comment type="subcellular location">
    <subcellularLocation>
        <location evidence="2">Cell membrane</location>
        <topology evidence="2">Lipid-anchor</topology>
    </subcellularLocation>
</comment>
<accession>A0A556ALT8</accession>
<dbReference type="GO" id="GO:0015562">
    <property type="term" value="F:efflux transmembrane transporter activity"/>
    <property type="evidence" value="ECO:0007669"/>
    <property type="project" value="InterPro"/>
</dbReference>
<keyword evidence="2" id="KW-0564">Palmitate</keyword>
<proteinExistence type="inferred from homology"/>
<dbReference type="Pfam" id="PF02321">
    <property type="entry name" value="OEP"/>
    <property type="match status" value="2"/>
</dbReference>
<gene>
    <name evidence="3" type="ORF">FOZ76_13295</name>
</gene>
<dbReference type="NCBIfam" id="TIGR01845">
    <property type="entry name" value="outer_NodT"/>
    <property type="match status" value="1"/>
</dbReference>
<evidence type="ECO:0000256" key="1">
    <source>
        <dbReference type="ARBA" id="ARBA00007613"/>
    </source>
</evidence>
<dbReference type="AlphaFoldDB" id="A0A556ALT8"/>
<evidence type="ECO:0000313" key="4">
    <source>
        <dbReference type="Proteomes" id="UP000318405"/>
    </source>
</evidence>
<dbReference type="Gene3D" id="2.20.200.10">
    <property type="entry name" value="Outer membrane efflux proteins (OEP)"/>
    <property type="match status" value="1"/>
</dbReference>
<keyword evidence="4" id="KW-1185">Reference proteome</keyword>
<keyword evidence="2" id="KW-0812">Transmembrane</keyword>
<dbReference type="InterPro" id="IPR010131">
    <property type="entry name" value="MdtP/NodT-like"/>
</dbReference>
<keyword evidence="2" id="KW-0449">Lipoprotein</keyword>
<dbReference type="PANTHER" id="PTHR30203">
    <property type="entry name" value="OUTER MEMBRANE CATION EFFLUX PROTEIN"/>
    <property type="match status" value="1"/>
</dbReference>
<dbReference type="Proteomes" id="UP000318405">
    <property type="component" value="Unassembled WGS sequence"/>
</dbReference>
<protein>
    <submittedName>
        <fullName evidence="3">Efflux transporter outer membrane subunit</fullName>
    </submittedName>
</protein>
<dbReference type="GO" id="GO:0005886">
    <property type="term" value="C:plasma membrane"/>
    <property type="evidence" value="ECO:0007669"/>
    <property type="project" value="UniProtKB-SubCell"/>
</dbReference>
<comment type="caution">
    <text evidence="3">The sequence shown here is derived from an EMBL/GenBank/DDBJ whole genome shotgun (WGS) entry which is preliminary data.</text>
</comment>
<sequence length="488" mass="51423">MVARPGPGVPLQGDVMTVRRDCGRAARGCRRMRGLAVLAVSAALAACAIEPVTPAVPDMPERFRHAGPWREAAPAMPQTGGATWAVLADDELLRSLTSVAANNQDLAQAQARHRQAVAAANGARATLWPRVDASAAASRSGGGAEAAARRYVAGLDLAWTPDVWGRAGAEADAAQFDVRAQQAAVGGARLLVEAEYARQYLRIRVLDAQTRMLRATEEAYARSLALTRNQYDVGLVARSDVLLAETQLAAVRVQLREQESARAALEHALAVLLGLAPADFRLAPVADVPAPPSVPAGLPSALLERRPDVVQAADDAHAANLRVGVAQRAWFPDFTLQASGGWQSATLGQWLSAPARVWSIGPALAATLFDGGARAAGLERAQAVADEAAARYRQRVLAAMQEVEDALAAIVTLDDVIARQEEVVALAAEAERLMRNQYAAGMVSFLDVAVAQNTTLAARRDLLDRVGARLDATVALIAATGGGWERGL</sequence>
<dbReference type="OrthoDB" id="9770517at2"/>
<dbReference type="SUPFAM" id="SSF56954">
    <property type="entry name" value="Outer membrane efflux proteins (OEP)"/>
    <property type="match status" value="1"/>
</dbReference>
<name>A0A556ALT8_9BURK</name>
<dbReference type="InterPro" id="IPR003423">
    <property type="entry name" value="OMP_efflux"/>
</dbReference>
<keyword evidence="2" id="KW-1134">Transmembrane beta strand</keyword>
<comment type="similarity">
    <text evidence="1 2">Belongs to the outer membrane factor (OMF) (TC 1.B.17) family.</text>
</comment>
<dbReference type="EMBL" id="VLTJ01000026">
    <property type="protein sequence ID" value="TSH93860.1"/>
    <property type="molecule type" value="Genomic_DNA"/>
</dbReference>
<evidence type="ECO:0000256" key="2">
    <source>
        <dbReference type="RuleBase" id="RU362097"/>
    </source>
</evidence>
<organism evidence="3 4">
    <name type="scientific">Verticiella sediminum</name>
    <dbReference type="NCBI Taxonomy" id="1247510"/>
    <lineage>
        <taxon>Bacteria</taxon>
        <taxon>Pseudomonadati</taxon>
        <taxon>Pseudomonadota</taxon>
        <taxon>Betaproteobacteria</taxon>
        <taxon>Burkholderiales</taxon>
        <taxon>Alcaligenaceae</taxon>
        <taxon>Verticiella</taxon>
    </lineage>
</organism>